<reference evidence="1" key="2">
    <citation type="submission" date="2020-08" db="EMBL/GenBank/DDBJ databases">
        <title>Draft Genome Sequence of Cumin Blight Pathogen Alternaria burnsii.</title>
        <authorList>
            <person name="Feng Z."/>
        </authorList>
    </citation>
    <scope>NUCLEOTIDE SEQUENCE</scope>
    <source>
        <strain evidence="1">CBS107.38</strain>
    </source>
</reference>
<comment type="caution">
    <text evidence="1">The sequence shown here is derived from an EMBL/GenBank/DDBJ whole genome shotgun (WGS) entry which is preliminary data.</text>
</comment>
<evidence type="ECO:0000313" key="1">
    <source>
        <dbReference type="EMBL" id="KAF7676070.1"/>
    </source>
</evidence>
<dbReference type="RefSeq" id="XP_038786311.1">
    <property type="nucleotide sequence ID" value="XM_038930622.1"/>
</dbReference>
<evidence type="ECO:0000313" key="2">
    <source>
        <dbReference type="Proteomes" id="UP000596902"/>
    </source>
</evidence>
<accession>A0A8H7EF68</accession>
<dbReference type="AlphaFoldDB" id="A0A8H7EF68"/>
<name>A0A8H7EF68_9PLEO</name>
<protein>
    <submittedName>
        <fullName evidence="1">Uncharacterized protein</fullName>
    </submittedName>
</protein>
<sequence>MVSSSRPFNAFQNTPYYTIKVWKDSSKPGDFKELEVLMATVVAVRCCPYEEGGFNGGKSTEKAVSWRTAG</sequence>
<proteinExistence type="predicted"/>
<dbReference type="Proteomes" id="UP000596902">
    <property type="component" value="Unassembled WGS sequence"/>
</dbReference>
<dbReference type="GeneID" id="62203800"/>
<organism evidence="1 2">
    <name type="scientific">Alternaria burnsii</name>
    <dbReference type="NCBI Taxonomy" id="1187904"/>
    <lineage>
        <taxon>Eukaryota</taxon>
        <taxon>Fungi</taxon>
        <taxon>Dikarya</taxon>
        <taxon>Ascomycota</taxon>
        <taxon>Pezizomycotina</taxon>
        <taxon>Dothideomycetes</taxon>
        <taxon>Pleosporomycetidae</taxon>
        <taxon>Pleosporales</taxon>
        <taxon>Pleosporineae</taxon>
        <taxon>Pleosporaceae</taxon>
        <taxon>Alternaria</taxon>
        <taxon>Alternaria sect. Alternaria</taxon>
    </lineage>
</organism>
<reference evidence="1" key="1">
    <citation type="submission" date="2020-01" db="EMBL/GenBank/DDBJ databases">
        <authorList>
            <person name="Feng Z.H.Z."/>
        </authorList>
    </citation>
    <scope>NUCLEOTIDE SEQUENCE</scope>
    <source>
        <strain evidence="1">CBS107.38</strain>
    </source>
</reference>
<gene>
    <name evidence="1" type="ORF">GT037_005575</name>
</gene>
<keyword evidence="2" id="KW-1185">Reference proteome</keyword>
<dbReference type="EMBL" id="JAAABM010000007">
    <property type="protein sequence ID" value="KAF7676070.1"/>
    <property type="molecule type" value="Genomic_DNA"/>
</dbReference>